<dbReference type="AlphaFoldDB" id="A0A2K6U7J4"/>
<evidence type="ECO:0000256" key="2">
    <source>
        <dbReference type="ARBA" id="ARBA00022723"/>
    </source>
</evidence>
<feature type="chain" id="PRO_5014422322" evidence="7">
    <location>
        <begin position="18"/>
        <end position="369"/>
    </location>
</feature>
<dbReference type="Gene3D" id="6.10.140.1460">
    <property type="match status" value="1"/>
</dbReference>
<evidence type="ECO:0000256" key="6">
    <source>
        <dbReference type="ARBA" id="ARBA00023004"/>
    </source>
</evidence>
<reference evidence="9" key="1">
    <citation type="submission" date="2025-08" db="UniProtKB">
        <authorList>
            <consortium name="Ensembl"/>
        </authorList>
    </citation>
    <scope>IDENTIFICATION</scope>
</reference>
<dbReference type="GeneTree" id="ENSGT00940000156635"/>
<evidence type="ECO:0000256" key="3">
    <source>
        <dbReference type="ARBA" id="ARBA00022896"/>
    </source>
</evidence>
<keyword evidence="2" id="KW-0479">Metal-binding</keyword>
<keyword evidence="5" id="KW-0560">Oxidoreductase</keyword>
<dbReference type="Gene3D" id="1.25.40.10">
    <property type="entry name" value="Tetratricopeptide repeat domain"/>
    <property type="match status" value="1"/>
</dbReference>
<feature type="signal peptide" evidence="7">
    <location>
        <begin position="1"/>
        <end position="17"/>
    </location>
</feature>
<keyword evidence="7" id="KW-0732">Signal</keyword>
<name>A0A2K6U7J4_SAIBB</name>
<protein>
    <submittedName>
        <fullName evidence="9">Prolyl 4-hydroxylase subunit alpha 1</fullName>
    </submittedName>
</protein>
<gene>
    <name evidence="9" type="primary">P4HA1</name>
</gene>
<keyword evidence="3" id="KW-0847">Vitamin C</keyword>
<dbReference type="GO" id="GO:0005783">
    <property type="term" value="C:endoplasmic reticulum"/>
    <property type="evidence" value="ECO:0007669"/>
    <property type="project" value="InterPro"/>
</dbReference>
<evidence type="ECO:0000313" key="10">
    <source>
        <dbReference type="Proteomes" id="UP000233220"/>
    </source>
</evidence>
<proteinExistence type="predicted"/>
<keyword evidence="6" id="KW-0408">Iron</keyword>
<dbReference type="InterPro" id="IPR013547">
    <property type="entry name" value="P4H_N"/>
</dbReference>
<evidence type="ECO:0000256" key="4">
    <source>
        <dbReference type="ARBA" id="ARBA00022964"/>
    </source>
</evidence>
<organism evidence="9 10">
    <name type="scientific">Saimiri boliviensis boliviensis</name>
    <name type="common">Bolivian squirrel monkey</name>
    <dbReference type="NCBI Taxonomy" id="39432"/>
    <lineage>
        <taxon>Eukaryota</taxon>
        <taxon>Metazoa</taxon>
        <taxon>Chordata</taxon>
        <taxon>Craniata</taxon>
        <taxon>Vertebrata</taxon>
        <taxon>Euteleostomi</taxon>
        <taxon>Mammalia</taxon>
        <taxon>Eutheria</taxon>
        <taxon>Euarchontoglires</taxon>
        <taxon>Primates</taxon>
        <taxon>Haplorrhini</taxon>
        <taxon>Platyrrhini</taxon>
        <taxon>Cebidae</taxon>
        <taxon>Saimiriinae</taxon>
        <taxon>Saimiri</taxon>
    </lineage>
</organism>
<dbReference type="Pfam" id="PF08336">
    <property type="entry name" value="P4Ha_N"/>
    <property type="match status" value="1"/>
</dbReference>
<dbReference type="InterPro" id="IPR011990">
    <property type="entry name" value="TPR-like_helical_dom_sf"/>
</dbReference>
<evidence type="ECO:0000313" key="9">
    <source>
        <dbReference type="Ensembl" id="ENSSBOP00000027874.1"/>
    </source>
</evidence>
<accession>A0A2K6U7J4</accession>
<dbReference type="GO" id="GO:0004656">
    <property type="term" value="F:procollagen-proline 4-dioxygenase activity"/>
    <property type="evidence" value="ECO:0007669"/>
    <property type="project" value="InterPro"/>
</dbReference>
<reference evidence="9" key="2">
    <citation type="submission" date="2025-09" db="UniProtKB">
        <authorList>
            <consortium name="Ensembl"/>
        </authorList>
    </citation>
    <scope>IDENTIFICATION</scope>
</reference>
<keyword evidence="4" id="KW-0223">Dioxygenase</keyword>
<dbReference type="Proteomes" id="UP000233220">
    <property type="component" value="Unplaced"/>
</dbReference>
<comment type="cofactor">
    <cofactor evidence="1">
        <name>L-ascorbate</name>
        <dbReference type="ChEBI" id="CHEBI:38290"/>
    </cofactor>
</comment>
<dbReference type="PANTHER" id="PTHR10869:SF101">
    <property type="entry name" value="PROLYL 4-HYDROXYLASE SUBUNIT ALPHA-1"/>
    <property type="match status" value="1"/>
</dbReference>
<dbReference type="SMART" id="SM00702">
    <property type="entry name" value="P4Hc"/>
    <property type="match status" value="1"/>
</dbReference>
<dbReference type="Ensembl" id="ENSSBOT00000044752.1">
    <property type="protein sequence ID" value="ENSSBOP00000027874.1"/>
    <property type="gene ID" value="ENSSBOG00000030230.1"/>
</dbReference>
<keyword evidence="10" id="KW-1185">Reference proteome</keyword>
<dbReference type="GO" id="GO:0005506">
    <property type="term" value="F:iron ion binding"/>
    <property type="evidence" value="ECO:0007669"/>
    <property type="project" value="InterPro"/>
</dbReference>
<dbReference type="PANTHER" id="PTHR10869">
    <property type="entry name" value="PROLYL 4-HYDROXYLASE ALPHA SUBUNIT"/>
    <property type="match status" value="1"/>
</dbReference>
<dbReference type="GO" id="GO:0031418">
    <property type="term" value="F:L-ascorbic acid binding"/>
    <property type="evidence" value="ECO:0007669"/>
    <property type="project" value="UniProtKB-KW"/>
</dbReference>
<dbReference type="InterPro" id="IPR006620">
    <property type="entry name" value="Pro_4_hyd_alph"/>
</dbReference>
<feature type="domain" description="Prolyl 4-hydroxylase alpha subunit" evidence="8">
    <location>
        <begin position="239"/>
        <end position="368"/>
    </location>
</feature>
<dbReference type="Gene3D" id="2.60.120.620">
    <property type="entry name" value="q2cbj1_9rhob like domain"/>
    <property type="match status" value="1"/>
</dbReference>
<evidence type="ECO:0000259" key="8">
    <source>
        <dbReference type="SMART" id="SM00702"/>
    </source>
</evidence>
<evidence type="ECO:0000256" key="1">
    <source>
        <dbReference type="ARBA" id="ARBA00001961"/>
    </source>
</evidence>
<dbReference type="InterPro" id="IPR045054">
    <property type="entry name" value="P4HA-like"/>
</dbReference>
<evidence type="ECO:0000256" key="7">
    <source>
        <dbReference type="SAM" id="SignalP"/>
    </source>
</evidence>
<evidence type="ECO:0000256" key="5">
    <source>
        <dbReference type="ARBA" id="ARBA00023002"/>
    </source>
</evidence>
<sequence>MIWCILLVGILLPQSLAHPGFFTSIGKSYYVLKQSLESSVDLWAEKLDRLTSTATKDPEGFVGHPVNAFKLMKRLNTEWSELENLVLKDMSDGFISNLTIQRQYFPNDEDQVGAAKALLRLQDTYNLDTDTISKGNLPDPEHQRANGNLKYFEYIMAKEKDVNKSASDDQSDQKTTPKKKGIAVDYLPERQKYEMLCRGEGIKMTPRRQKKLFCRYHDGNRNPKFILAPAKQEDEWDKPRIIRFHDIISDAEIEIVKDLAKPRLSRATVHDPETGKLTTAQYRVSKSAWLSGYENPVVSRINMRIQDLTGLDVSTAEELQVGNHIILKSLLHLRDRRPFWVNLFGDFRTSWSWIPLSLPRLGKFSAIIK</sequence>